<feature type="transmembrane region" description="Helical" evidence="1">
    <location>
        <begin position="30"/>
        <end position="49"/>
    </location>
</feature>
<protein>
    <submittedName>
        <fullName evidence="2">Uncharacterized protein</fullName>
    </submittedName>
</protein>
<evidence type="ECO:0000256" key="1">
    <source>
        <dbReference type="SAM" id="Phobius"/>
    </source>
</evidence>
<gene>
    <name evidence="2" type="ORF">PUW23_21120</name>
    <name evidence="3" type="ORF">PUW25_21010</name>
</gene>
<evidence type="ECO:0000313" key="4">
    <source>
        <dbReference type="Proteomes" id="UP001220962"/>
    </source>
</evidence>
<reference evidence="2 5" key="1">
    <citation type="submission" date="2023-02" db="EMBL/GenBank/DDBJ databases">
        <title>Pathogen: clinical or host-associated sample.</title>
        <authorList>
            <person name="Hergert J."/>
            <person name="Casey R."/>
            <person name="Wagner J."/>
            <person name="Young E.L."/>
            <person name="Oakeson K.F."/>
        </authorList>
    </citation>
    <scope>NUCLEOTIDE SEQUENCE</scope>
    <source>
        <strain evidence="3 5">2022CK-00829</strain>
        <strain evidence="2">2022CK-00830</strain>
    </source>
</reference>
<dbReference type="RefSeq" id="WP_193746103.1">
    <property type="nucleotide sequence ID" value="NZ_CP118101.1"/>
</dbReference>
<evidence type="ECO:0000313" key="5">
    <source>
        <dbReference type="Proteomes" id="UP001221519"/>
    </source>
</evidence>
<keyword evidence="1" id="KW-0472">Membrane</keyword>
<dbReference type="EMBL" id="CP118108">
    <property type="protein sequence ID" value="WDI05009.1"/>
    <property type="molecule type" value="Genomic_DNA"/>
</dbReference>
<name>A0AAX3N6A3_9BACL</name>
<keyword evidence="5" id="KW-1185">Reference proteome</keyword>
<keyword evidence="1" id="KW-0812">Transmembrane</keyword>
<dbReference type="Proteomes" id="UP001221519">
    <property type="component" value="Chromosome"/>
</dbReference>
<evidence type="ECO:0000313" key="3">
    <source>
        <dbReference type="EMBL" id="WDI05009.1"/>
    </source>
</evidence>
<sequence>MMSKGLSAWFATSSMLLLMATAVSLSYSLWYALLFAVLSVANIGWGFVIKAKKRRA</sequence>
<evidence type="ECO:0000313" key="2">
    <source>
        <dbReference type="EMBL" id="WDH85250.1"/>
    </source>
</evidence>
<dbReference type="AlphaFoldDB" id="A0AAX3N6A3"/>
<organism evidence="2 4">
    <name type="scientific">Paenibacillus urinalis</name>
    <dbReference type="NCBI Taxonomy" id="521520"/>
    <lineage>
        <taxon>Bacteria</taxon>
        <taxon>Bacillati</taxon>
        <taxon>Bacillota</taxon>
        <taxon>Bacilli</taxon>
        <taxon>Bacillales</taxon>
        <taxon>Paenibacillaceae</taxon>
        <taxon>Paenibacillus</taxon>
    </lineage>
</organism>
<dbReference type="EMBL" id="CP118101">
    <property type="protein sequence ID" value="WDH85250.1"/>
    <property type="molecule type" value="Genomic_DNA"/>
</dbReference>
<keyword evidence="1" id="KW-1133">Transmembrane helix</keyword>
<accession>A0AAX3N6A3</accession>
<dbReference type="Proteomes" id="UP001220962">
    <property type="component" value="Chromosome"/>
</dbReference>
<proteinExistence type="predicted"/>